<proteinExistence type="predicted"/>
<dbReference type="InterPro" id="IPR016186">
    <property type="entry name" value="C-type_lectin-like/link_sf"/>
</dbReference>
<dbReference type="PANTHER" id="PTHR45784:SF3">
    <property type="entry name" value="C-TYPE LECTIN DOMAIN FAMILY 4 MEMBER K-LIKE-RELATED"/>
    <property type="match status" value="1"/>
</dbReference>
<keyword evidence="1" id="KW-1015">Disulfide bond</keyword>
<dbReference type="Ensembl" id="ENSATET00000034421.2">
    <property type="protein sequence ID" value="ENSATEP00000033930.2"/>
    <property type="gene ID" value="ENSATEG00000023334.2"/>
</dbReference>
<evidence type="ECO:0000313" key="3">
    <source>
        <dbReference type="Ensembl" id="ENSATEP00000033930.2"/>
    </source>
</evidence>
<dbReference type="PANTHER" id="PTHR45784">
    <property type="entry name" value="C-TYPE LECTIN DOMAIN FAMILY 20 MEMBER A-RELATED"/>
    <property type="match status" value="1"/>
</dbReference>
<dbReference type="GeneTree" id="ENSGT00940000163911"/>
<reference evidence="3" key="1">
    <citation type="submission" date="2021-04" db="EMBL/GenBank/DDBJ databases">
        <authorList>
            <consortium name="Wellcome Sanger Institute Data Sharing"/>
        </authorList>
    </citation>
    <scope>NUCLEOTIDE SEQUENCE [LARGE SCALE GENOMIC DNA]</scope>
</reference>
<dbReference type="PROSITE" id="PS50041">
    <property type="entry name" value="C_TYPE_LECTIN_2"/>
    <property type="match status" value="1"/>
</dbReference>
<dbReference type="SMART" id="SM00034">
    <property type="entry name" value="CLECT"/>
    <property type="match status" value="1"/>
</dbReference>
<dbReference type="InterPro" id="IPR001304">
    <property type="entry name" value="C-type_lectin-like"/>
</dbReference>
<dbReference type="SUPFAM" id="SSF56436">
    <property type="entry name" value="C-type lectin-like"/>
    <property type="match status" value="1"/>
</dbReference>
<dbReference type="Proteomes" id="UP000265040">
    <property type="component" value="Chromosome 12"/>
</dbReference>
<reference evidence="3" key="2">
    <citation type="submission" date="2025-08" db="UniProtKB">
        <authorList>
            <consortium name="Ensembl"/>
        </authorList>
    </citation>
    <scope>IDENTIFICATION</scope>
</reference>
<dbReference type="AlphaFoldDB" id="A0A3Q1JLF6"/>
<dbReference type="InParanoid" id="A0A3Q1JLF6"/>
<dbReference type="PROSITE" id="PS00615">
    <property type="entry name" value="C_TYPE_LECTIN_1"/>
    <property type="match status" value="1"/>
</dbReference>
<dbReference type="InterPro" id="IPR018378">
    <property type="entry name" value="C-type_lectin_CS"/>
</dbReference>
<keyword evidence="4" id="KW-1185">Reference proteome</keyword>
<dbReference type="OrthoDB" id="6369810at2759"/>
<reference evidence="3" key="3">
    <citation type="submission" date="2025-09" db="UniProtKB">
        <authorList>
            <consortium name="Ensembl"/>
        </authorList>
    </citation>
    <scope>IDENTIFICATION</scope>
</reference>
<organism evidence="3 4">
    <name type="scientific">Anabas testudineus</name>
    <name type="common">Climbing perch</name>
    <name type="synonym">Anthias testudineus</name>
    <dbReference type="NCBI Taxonomy" id="64144"/>
    <lineage>
        <taxon>Eukaryota</taxon>
        <taxon>Metazoa</taxon>
        <taxon>Chordata</taxon>
        <taxon>Craniata</taxon>
        <taxon>Vertebrata</taxon>
        <taxon>Euteleostomi</taxon>
        <taxon>Actinopterygii</taxon>
        <taxon>Neopterygii</taxon>
        <taxon>Teleostei</taxon>
        <taxon>Neoteleostei</taxon>
        <taxon>Acanthomorphata</taxon>
        <taxon>Anabantaria</taxon>
        <taxon>Anabantiformes</taxon>
        <taxon>Anabantoidei</taxon>
        <taxon>Anabantidae</taxon>
        <taxon>Anabas</taxon>
    </lineage>
</organism>
<name>A0A3Q1JLF6_ANATE</name>
<sequence length="187" mass="20997">MTGFYFRTEHLLIPTCFREKRDGKIICDFCICDVWLASTSVELCVPTTGLCFLVGGAGRMIRSCLSDKNPSSSFVFVYLAMSWTGAQQYCRDHYTDLASVRNQTENDQMKKMTVLTYTWIGLYRDSWKWTDGSPLSCSNWVPGLAPTAAQTDTCAASDVGKWINLGCSVKFYFVCFAVRISCLFPLG</sequence>
<dbReference type="InterPro" id="IPR016187">
    <property type="entry name" value="CTDL_fold"/>
</dbReference>
<evidence type="ECO:0000259" key="2">
    <source>
        <dbReference type="PROSITE" id="PS50041"/>
    </source>
</evidence>
<protein>
    <recommendedName>
        <fullName evidence="2">C-type lectin domain-containing protein</fullName>
    </recommendedName>
</protein>
<dbReference type="Gene3D" id="3.10.100.10">
    <property type="entry name" value="Mannose-Binding Protein A, subunit A"/>
    <property type="match status" value="1"/>
</dbReference>
<evidence type="ECO:0000256" key="1">
    <source>
        <dbReference type="ARBA" id="ARBA00023157"/>
    </source>
</evidence>
<accession>A0A3Q1JLF6</accession>
<dbReference type="STRING" id="64144.ENSATEP00000033930"/>
<evidence type="ECO:0000313" key="4">
    <source>
        <dbReference type="Proteomes" id="UP000265040"/>
    </source>
</evidence>
<feature type="domain" description="C-type lectin" evidence="2">
    <location>
        <begin position="69"/>
        <end position="176"/>
    </location>
</feature>
<dbReference type="Pfam" id="PF00059">
    <property type="entry name" value="Lectin_C"/>
    <property type="match status" value="1"/>
</dbReference>